<name>A0ABX0LX64_9BURK</name>
<keyword evidence="1" id="KW-0472">Membrane</keyword>
<feature type="signal peptide" evidence="2">
    <location>
        <begin position="1"/>
        <end position="25"/>
    </location>
</feature>
<sequence>MLFERLRFTAVLLFTLGCAPALAQAALVADTGTPSSTIGAGWAFNSGHSYAGRFALPAATTINSVEGYFGTDAGEVGISLFSNSADGEGGFIPGGALRLASFATGVGEAGWRGLAGLDWAVGEGSYWIVFTATWDSASQASMPGAAASPLAGYALEQGGQWFDAAGLGLDQGLRVEASAVAVPEPGGMALFGLVLAVLGMVSRRKRA</sequence>
<dbReference type="Proteomes" id="UP000785613">
    <property type="component" value="Unassembled WGS sequence"/>
</dbReference>
<evidence type="ECO:0000313" key="5">
    <source>
        <dbReference type="Proteomes" id="UP000785613"/>
    </source>
</evidence>
<dbReference type="NCBIfam" id="TIGR02595">
    <property type="entry name" value="PEP_CTERM"/>
    <property type="match status" value="1"/>
</dbReference>
<dbReference type="EMBL" id="VUYU01000020">
    <property type="protein sequence ID" value="NHZ36722.1"/>
    <property type="molecule type" value="Genomic_DNA"/>
</dbReference>
<dbReference type="PROSITE" id="PS51257">
    <property type="entry name" value="PROKAR_LIPOPROTEIN"/>
    <property type="match status" value="1"/>
</dbReference>
<evidence type="ECO:0000256" key="1">
    <source>
        <dbReference type="SAM" id="Phobius"/>
    </source>
</evidence>
<keyword evidence="1" id="KW-1133">Transmembrane helix</keyword>
<keyword evidence="5" id="KW-1185">Reference proteome</keyword>
<protein>
    <submittedName>
        <fullName evidence="4">PEP-CTERM sorting domain-containing protein</fullName>
    </submittedName>
</protein>
<evidence type="ECO:0000256" key="2">
    <source>
        <dbReference type="SAM" id="SignalP"/>
    </source>
</evidence>
<comment type="caution">
    <text evidence="4">The sequence shown here is derived from an EMBL/GenBank/DDBJ whole genome shotgun (WGS) entry which is preliminary data.</text>
</comment>
<evidence type="ECO:0000313" key="4">
    <source>
        <dbReference type="EMBL" id="NHZ36722.1"/>
    </source>
</evidence>
<keyword evidence="1" id="KW-0812">Transmembrane</keyword>
<evidence type="ECO:0000259" key="3">
    <source>
        <dbReference type="Pfam" id="PF07589"/>
    </source>
</evidence>
<organism evidence="4 5">
    <name type="scientific">Massilia rubra</name>
    <dbReference type="NCBI Taxonomy" id="2607910"/>
    <lineage>
        <taxon>Bacteria</taxon>
        <taxon>Pseudomonadati</taxon>
        <taxon>Pseudomonadota</taxon>
        <taxon>Betaproteobacteria</taxon>
        <taxon>Burkholderiales</taxon>
        <taxon>Oxalobacteraceae</taxon>
        <taxon>Telluria group</taxon>
        <taxon>Massilia</taxon>
    </lineage>
</organism>
<gene>
    <name evidence="4" type="ORF">F0185_24450</name>
</gene>
<keyword evidence="2" id="KW-0732">Signal</keyword>
<proteinExistence type="predicted"/>
<reference evidence="4 5" key="1">
    <citation type="submission" date="2019-09" db="EMBL/GenBank/DDBJ databases">
        <title>Taxonomy of Antarctic Massilia spp.: description of Massilia rubra sp. nov., Massilia aquatica sp. nov., Massilia mucilaginosa sp. nov., Massilia frigida sp. nov. isolated from streams, lakes and regoliths.</title>
        <authorList>
            <person name="Holochova P."/>
            <person name="Sedlacek I."/>
            <person name="Kralova S."/>
            <person name="Maslanova I."/>
            <person name="Busse H.-J."/>
            <person name="Stankova E."/>
            <person name="Vrbovska V."/>
            <person name="Kovarovic V."/>
            <person name="Bartak M."/>
            <person name="Svec P."/>
            <person name="Pantucek R."/>
        </authorList>
    </citation>
    <scope>NUCLEOTIDE SEQUENCE [LARGE SCALE GENOMIC DNA]</scope>
    <source>
        <strain evidence="4 5">CCM 8692</strain>
    </source>
</reference>
<dbReference type="RefSeq" id="WP_167228929.1">
    <property type="nucleotide sequence ID" value="NZ_VUYU01000020.1"/>
</dbReference>
<feature type="transmembrane region" description="Helical" evidence="1">
    <location>
        <begin position="185"/>
        <end position="202"/>
    </location>
</feature>
<feature type="domain" description="Ice-binding protein C-terminal" evidence="3">
    <location>
        <begin position="181"/>
        <end position="204"/>
    </location>
</feature>
<feature type="chain" id="PRO_5045578491" evidence="2">
    <location>
        <begin position="26"/>
        <end position="207"/>
    </location>
</feature>
<accession>A0ABX0LX64</accession>
<dbReference type="InterPro" id="IPR013424">
    <property type="entry name" value="Ice-binding_C"/>
</dbReference>
<dbReference type="Pfam" id="PF07589">
    <property type="entry name" value="PEP-CTERM"/>
    <property type="match status" value="1"/>
</dbReference>